<protein>
    <submittedName>
        <fullName evidence="1">Uncharacterized protein</fullName>
    </submittedName>
</protein>
<name>A0A7X6J3G5_9HYPH</name>
<dbReference type="Proteomes" id="UP000540266">
    <property type="component" value="Chromosome"/>
</dbReference>
<reference evidence="1 2" key="1">
    <citation type="submission" date="2020-11" db="EMBL/GenBank/DDBJ databases">
        <title>Indigenous Rhizobia Nodulating Common beans in Western Kenya.</title>
        <authorList>
            <person name="Wekesa C.S."/>
            <person name="Oelmueller R."/>
            <person name="Furch A.C."/>
        </authorList>
    </citation>
    <scope>NUCLEOTIDE SEQUENCE [LARGE SCALE GENOMIC DNA]</scope>
    <source>
        <strain evidence="2">BS3</strain>
    </source>
</reference>
<sequence>MAKILLGYAYTTSVTKDGTALQKAEAFKIDQNLPILLDHPDMRNAPRENKGVILSAAYDAIGCKVAVL</sequence>
<gene>
    <name evidence="1" type="ORF">HER27_009580</name>
</gene>
<accession>A0A7X6J3G5</accession>
<organism evidence="1 2">
    <name type="scientific">Rhizobium phaseoli</name>
    <dbReference type="NCBI Taxonomy" id="396"/>
    <lineage>
        <taxon>Bacteria</taxon>
        <taxon>Pseudomonadati</taxon>
        <taxon>Pseudomonadota</taxon>
        <taxon>Alphaproteobacteria</taxon>
        <taxon>Hyphomicrobiales</taxon>
        <taxon>Rhizobiaceae</taxon>
        <taxon>Rhizobium/Agrobacterium group</taxon>
        <taxon>Rhizobium</taxon>
    </lineage>
</organism>
<dbReference type="EMBL" id="CP064931">
    <property type="protein sequence ID" value="QPK10767.1"/>
    <property type="molecule type" value="Genomic_DNA"/>
</dbReference>
<proteinExistence type="predicted"/>
<dbReference type="RefSeq" id="WP_167860905.1">
    <property type="nucleotide sequence ID" value="NZ_CP064931.1"/>
</dbReference>
<evidence type="ECO:0000313" key="2">
    <source>
        <dbReference type="Proteomes" id="UP000540266"/>
    </source>
</evidence>
<evidence type="ECO:0000313" key="1">
    <source>
        <dbReference type="EMBL" id="QPK10767.1"/>
    </source>
</evidence>
<dbReference type="AlphaFoldDB" id="A0A7X6J3G5"/>